<comment type="caution">
    <text evidence="2">The sequence shown here is derived from an EMBL/GenBank/DDBJ whole genome shotgun (WGS) entry which is preliminary data.</text>
</comment>
<feature type="compositionally biased region" description="Basic residues" evidence="1">
    <location>
        <begin position="182"/>
        <end position="202"/>
    </location>
</feature>
<sequence length="282" mass="31783">MAPGMGHCQTAAGQDPTWSRTTGRHAQTGQDGRQDPTILCQTVRRVIQIAGKPTSEVSYIEALSFVETEEEMGVRLAQHLRQRKKEQREYLAGQKKMERQYLGRRFQWVKKCIRVYCVYAVISGVNPAVGQVAKKCPIGFTWCTATSLNATVACAPSNTLEPQRLFEQLYHDQRLNRDGYKPKKSKKDKGPKKPKKSKKGTKAQKAAVAFSATVEHIDLGRDILLLESCLQVWRLLRVVRLLSKIEPIERYASRLTPGTSWGLHTGSFQEEDPLQILYGDAP</sequence>
<dbReference type="EMBL" id="CAUWAG010000014">
    <property type="protein sequence ID" value="CAJ2510442.1"/>
    <property type="molecule type" value="Genomic_DNA"/>
</dbReference>
<keyword evidence="3" id="KW-1185">Reference proteome</keyword>
<feature type="compositionally biased region" description="Polar residues" evidence="1">
    <location>
        <begin position="16"/>
        <end position="31"/>
    </location>
</feature>
<protein>
    <submittedName>
        <fullName evidence="2">Uu.00g051450.m01.CDS01</fullName>
    </submittedName>
</protein>
<reference evidence="2" key="1">
    <citation type="submission" date="2023-10" db="EMBL/GenBank/DDBJ databases">
        <authorList>
            <person name="Hackl T."/>
        </authorList>
    </citation>
    <scope>NUCLEOTIDE SEQUENCE</scope>
</reference>
<evidence type="ECO:0000313" key="2">
    <source>
        <dbReference type="EMBL" id="CAJ2510442.1"/>
    </source>
</evidence>
<feature type="region of interest" description="Disordered" evidence="1">
    <location>
        <begin position="1"/>
        <end position="34"/>
    </location>
</feature>
<evidence type="ECO:0000313" key="3">
    <source>
        <dbReference type="Proteomes" id="UP001295740"/>
    </source>
</evidence>
<organism evidence="2 3">
    <name type="scientific">Anthostomella pinea</name>
    <dbReference type="NCBI Taxonomy" id="933095"/>
    <lineage>
        <taxon>Eukaryota</taxon>
        <taxon>Fungi</taxon>
        <taxon>Dikarya</taxon>
        <taxon>Ascomycota</taxon>
        <taxon>Pezizomycotina</taxon>
        <taxon>Sordariomycetes</taxon>
        <taxon>Xylariomycetidae</taxon>
        <taxon>Xylariales</taxon>
        <taxon>Xylariaceae</taxon>
        <taxon>Anthostomella</taxon>
    </lineage>
</organism>
<gene>
    <name evidence="2" type="ORF">KHLLAP_LOCUS10910</name>
</gene>
<name>A0AAI8YMQ1_9PEZI</name>
<accession>A0AAI8YMQ1</accession>
<proteinExistence type="predicted"/>
<feature type="region of interest" description="Disordered" evidence="1">
    <location>
        <begin position="177"/>
        <end position="204"/>
    </location>
</feature>
<evidence type="ECO:0000256" key="1">
    <source>
        <dbReference type="SAM" id="MobiDB-lite"/>
    </source>
</evidence>
<dbReference type="AlphaFoldDB" id="A0AAI8YMQ1"/>
<dbReference type="Proteomes" id="UP001295740">
    <property type="component" value="Unassembled WGS sequence"/>
</dbReference>